<dbReference type="EMBL" id="JACJVN010000060">
    <property type="protein sequence ID" value="MBB6678779.1"/>
    <property type="molecule type" value="Genomic_DNA"/>
</dbReference>
<feature type="transmembrane region" description="Helical" evidence="3">
    <location>
        <begin position="49"/>
        <end position="69"/>
    </location>
</feature>
<gene>
    <name evidence="5" type="ORF">H4Q31_15925</name>
</gene>
<dbReference type="InterPro" id="IPR050879">
    <property type="entry name" value="Acyltransferase_3"/>
</dbReference>
<dbReference type="PANTHER" id="PTHR23028:SF53">
    <property type="entry name" value="ACYL_TRANSF_3 DOMAIN-CONTAINING PROTEIN"/>
    <property type="match status" value="1"/>
</dbReference>
<name>A0A841TFP9_9BACL</name>
<evidence type="ECO:0000256" key="2">
    <source>
        <dbReference type="ARBA" id="ARBA00007400"/>
    </source>
</evidence>
<feature type="transmembrane region" description="Helical" evidence="3">
    <location>
        <begin position="237"/>
        <end position="256"/>
    </location>
</feature>
<organism evidence="5 6">
    <name type="scientific">Cohnella lubricantis</name>
    <dbReference type="NCBI Taxonomy" id="2163172"/>
    <lineage>
        <taxon>Bacteria</taxon>
        <taxon>Bacillati</taxon>
        <taxon>Bacillota</taxon>
        <taxon>Bacilli</taxon>
        <taxon>Bacillales</taxon>
        <taxon>Paenibacillaceae</taxon>
        <taxon>Cohnella</taxon>
    </lineage>
</organism>
<protein>
    <submittedName>
        <fullName evidence="5">Acyltransferase</fullName>
    </submittedName>
</protein>
<evidence type="ECO:0000256" key="3">
    <source>
        <dbReference type="SAM" id="Phobius"/>
    </source>
</evidence>
<dbReference type="RefSeq" id="WP_185180045.1">
    <property type="nucleotide sequence ID" value="NZ_CBCSEP010000003.1"/>
</dbReference>
<evidence type="ECO:0000256" key="1">
    <source>
        <dbReference type="ARBA" id="ARBA00004370"/>
    </source>
</evidence>
<feature type="transmembrane region" description="Helical" evidence="3">
    <location>
        <begin position="154"/>
        <end position="176"/>
    </location>
</feature>
<dbReference type="InterPro" id="IPR002656">
    <property type="entry name" value="Acyl_transf_3_dom"/>
</dbReference>
<accession>A0A841TFP9</accession>
<dbReference type="GO" id="GO:0016747">
    <property type="term" value="F:acyltransferase activity, transferring groups other than amino-acyl groups"/>
    <property type="evidence" value="ECO:0007669"/>
    <property type="project" value="InterPro"/>
</dbReference>
<comment type="caution">
    <text evidence="5">The sequence shown here is derived from an EMBL/GenBank/DDBJ whole genome shotgun (WGS) entry which is preliminary data.</text>
</comment>
<dbReference type="AlphaFoldDB" id="A0A841TFP9"/>
<dbReference type="GO" id="GO:0000271">
    <property type="term" value="P:polysaccharide biosynthetic process"/>
    <property type="evidence" value="ECO:0007669"/>
    <property type="project" value="TreeGrafter"/>
</dbReference>
<feature type="transmembrane region" description="Helical" evidence="3">
    <location>
        <begin position="262"/>
        <end position="280"/>
    </location>
</feature>
<evidence type="ECO:0000313" key="5">
    <source>
        <dbReference type="EMBL" id="MBB6678779.1"/>
    </source>
</evidence>
<comment type="similarity">
    <text evidence="2">Belongs to the acyltransferase 3 family.</text>
</comment>
<keyword evidence="3" id="KW-0472">Membrane</keyword>
<evidence type="ECO:0000259" key="4">
    <source>
        <dbReference type="Pfam" id="PF01757"/>
    </source>
</evidence>
<sequence length="360" mass="40567">MIKLSVFERNNNNFDLVRLIAALSVIWAHSYAIAPKAGKADFLARLTQVTHSGEVAVFIFFFLSGALIFKSAKDSSSTFSFAVKRFFRIYPALVACVLFIVVIGSLLTNLDISEYFTNDQVHRYIKNNLSLIWNEHFLPGVFTDHPDQGLNGSLWSITLEARLYLMVAVLSLFGVLRERETANIALFLLIAAVGISPQLVPLIGSDMGLLGLNVFPQYTITFLLGGLVFYNNNHFRINGSLVIIFTILLICCEGFIHNKYYIMLFFISLAYYIGTSSLTVKLHLPIDISYGVYLYGWPSSQLVYEMLPQLQPEVNALLSCILASLLATASWYFVEKPSIKLARRITQWMQTNHGKKQITM</sequence>
<keyword evidence="3" id="KW-1133">Transmembrane helix</keyword>
<evidence type="ECO:0000313" key="6">
    <source>
        <dbReference type="Proteomes" id="UP000574133"/>
    </source>
</evidence>
<dbReference type="PANTHER" id="PTHR23028">
    <property type="entry name" value="ACETYLTRANSFERASE"/>
    <property type="match status" value="1"/>
</dbReference>
<reference evidence="5 6" key="1">
    <citation type="submission" date="2020-08" db="EMBL/GenBank/DDBJ databases">
        <title>Cohnella phylogeny.</title>
        <authorList>
            <person name="Dunlap C."/>
        </authorList>
    </citation>
    <scope>NUCLEOTIDE SEQUENCE [LARGE SCALE GENOMIC DNA]</scope>
    <source>
        <strain evidence="5 6">DSM 103658</strain>
    </source>
</reference>
<feature type="transmembrane region" description="Helical" evidence="3">
    <location>
        <begin position="16"/>
        <end position="34"/>
    </location>
</feature>
<comment type="subcellular location">
    <subcellularLocation>
        <location evidence="1">Membrane</location>
    </subcellularLocation>
</comment>
<keyword evidence="6" id="KW-1185">Reference proteome</keyword>
<keyword evidence="3" id="KW-0812">Transmembrane</keyword>
<keyword evidence="5" id="KW-0808">Transferase</keyword>
<dbReference type="Proteomes" id="UP000574133">
    <property type="component" value="Unassembled WGS sequence"/>
</dbReference>
<feature type="transmembrane region" description="Helical" evidence="3">
    <location>
        <begin position="89"/>
        <end position="107"/>
    </location>
</feature>
<feature type="transmembrane region" description="Helical" evidence="3">
    <location>
        <begin position="316"/>
        <end position="334"/>
    </location>
</feature>
<dbReference type="GO" id="GO:0016020">
    <property type="term" value="C:membrane"/>
    <property type="evidence" value="ECO:0007669"/>
    <property type="project" value="TreeGrafter"/>
</dbReference>
<feature type="domain" description="Acyltransferase 3" evidence="4">
    <location>
        <begin position="12"/>
        <end position="328"/>
    </location>
</feature>
<dbReference type="Pfam" id="PF01757">
    <property type="entry name" value="Acyl_transf_3"/>
    <property type="match status" value="1"/>
</dbReference>
<keyword evidence="5" id="KW-0012">Acyltransferase</keyword>
<feature type="transmembrane region" description="Helical" evidence="3">
    <location>
        <begin position="183"/>
        <end position="203"/>
    </location>
</feature>
<proteinExistence type="inferred from homology"/>